<sequence>MNVSGLVSTVPLSLSDQLVTLLRPYASLVLPGVLVLFFVAASAAVVLSDRWHARRAFVLCFFVGLLLSNFLLPVSPLPFVSWGHFSQPTSEVETYREIRLVDESGHEIKMDDGLTLAFDSVSERQLIRHVRGGQSDARNETEARRLLARASQYREAVGRGETGRIERFPHHGLTSRWTPELLDGYERFVGVRVYEMTFVTSEDGTHVVRYEEAVVFESFPLADAESIPARASSMPTRSMNRTGPRERSRVVAGAGLARTGVTG</sequence>
<dbReference type="EMBL" id="FOYS01000007">
    <property type="protein sequence ID" value="SFR68954.1"/>
    <property type="molecule type" value="Genomic_DNA"/>
</dbReference>
<proteinExistence type="predicted"/>
<dbReference type="OrthoDB" id="307530at2157"/>
<dbReference type="RefSeq" id="WP_089883337.1">
    <property type="nucleotide sequence ID" value="NZ_FOYS01000007.1"/>
</dbReference>
<organism evidence="3 4">
    <name type="scientific">Halogeometricum limi</name>
    <dbReference type="NCBI Taxonomy" id="555875"/>
    <lineage>
        <taxon>Archaea</taxon>
        <taxon>Methanobacteriati</taxon>
        <taxon>Methanobacteriota</taxon>
        <taxon>Stenosarchaea group</taxon>
        <taxon>Halobacteria</taxon>
        <taxon>Halobacteriales</taxon>
        <taxon>Haloferacaceae</taxon>
        <taxon>Halogeometricum</taxon>
    </lineage>
</organism>
<dbReference type="STRING" id="555875.SAMN04488124_3505"/>
<feature type="transmembrane region" description="Helical" evidence="2">
    <location>
        <begin position="56"/>
        <end position="79"/>
    </location>
</feature>
<dbReference type="AlphaFoldDB" id="A0A1I6IQE0"/>
<keyword evidence="2" id="KW-1133">Transmembrane helix</keyword>
<evidence type="ECO:0000256" key="1">
    <source>
        <dbReference type="SAM" id="MobiDB-lite"/>
    </source>
</evidence>
<reference evidence="4" key="1">
    <citation type="submission" date="2016-10" db="EMBL/GenBank/DDBJ databases">
        <authorList>
            <person name="Varghese N."/>
            <person name="Submissions S."/>
        </authorList>
    </citation>
    <scope>NUCLEOTIDE SEQUENCE [LARGE SCALE GENOMIC DNA]</scope>
    <source>
        <strain evidence="4">CGMCC 1.8711</strain>
    </source>
</reference>
<evidence type="ECO:0000256" key="2">
    <source>
        <dbReference type="SAM" id="Phobius"/>
    </source>
</evidence>
<keyword evidence="2" id="KW-0472">Membrane</keyword>
<keyword evidence="2" id="KW-0812">Transmembrane</keyword>
<feature type="region of interest" description="Disordered" evidence="1">
    <location>
        <begin position="230"/>
        <end position="250"/>
    </location>
</feature>
<name>A0A1I6IQE0_9EURY</name>
<dbReference type="Proteomes" id="UP000243250">
    <property type="component" value="Unassembled WGS sequence"/>
</dbReference>
<protein>
    <submittedName>
        <fullName evidence="3">Uncharacterized protein</fullName>
    </submittedName>
</protein>
<evidence type="ECO:0000313" key="4">
    <source>
        <dbReference type="Proteomes" id="UP000243250"/>
    </source>
</evidence>
<gene>
    <name evidence="3" type="ORF">SAMN04488124_3505</name>
</gene>
<feature type="transmembrane region" description="Helical" evidence="2">
    <location>
        <begin position="25"/>
        <end position="47"/>
    </location>
</feature>
<keyword evidence="4" id="KW-1185">Reference proteome</keyword>
<evidence type="ECO:0000313" key="3">
    <source>
        <dbReference type="EMBL" id="SFR68954.1"/>
    </source>
</evidence>
<accession>A0A1I6IQE0</accession>